<dbReference type="OrthoDB" id="9819203at2"/>
<gene>
    <name evidence="2" type="ORF">FHU29_000952</name>
</gene>
<dbReference type="AlphaFoldDB" id="A0A839RJW0"/>
<reference evidence="2 3" key="1">
    <citation type="submission" date="2020-08" db="EMBL/GenBank/DDBJ databases">
        <title>Sequencing the genomes of 1000 actinobacteria strains.</title>
        <authorList>
            <person name="Klenk H.-P."/>
        </authorList>
    </citation>
    <scope>NUCLEOTIDE SEQUENCE [LARGE SCALE GENOMIC DNA]</scope>
    <source>
        <strain evidence="2 3">DSM 45258</strain>
    </source>
</reference>
<dbReference type="EMBL" id="JACHWS010000001">
    <property type="protein sequence ID" value="MBB3036518.1"/>
    <property type="molecule type" value="Genomic_DNA"/>
</dbReference>
<dbReference type="Proteomes" id="UP000567922">
    <property type="component" value="Unassembled WGS sequence"/>
</dbReference>
<organism evidence="2 3">
    <name type="scientific">Hoyosella altamirensis</name>
    <dbReference type="NCBI Taxonomy" id="616997"/>
    <lineage>
        <taxon>Bacteria</taxon>
        <taxon>Bacillati</taxon>
        <taxon>Actinomycetota</taxon>
        <taxon>Actinomycetes</taxon>
        <taxon>Mycobacteriales</taxon>
        <taxon>Hoyosellaceae</taxon>
        <taxon>Hoyosella</taxon>
    </lineage>
</organism>
<feature type="region of interest" description="Disordered" evidence="1">
    <location>
        <begin position="1"/>
        <end position="20"/>
    </location>
</feature>
<evidence type="ECO:0000313" key="2">
    <source>
        <dbReference type="EMBL" id="MBB3036518.1"/>
    </source>
</evidence>
<sequence length="350" mass="35543">MRRKKAEPAPDPHAFGREAASRAIDKAFEPVRQAAENAAADAVTATASSIAEEVASMVIDSPVFSASVRASAITVASPVGRAATKATYFASGTPMGRVVRDVAGLAAASPVTRRVDRAAKETIGAALVNDATHAALSVVVDAALDAAVDVAIPMLVEAGVNAAFEVAKAGALHGATAVGGGHESITDAVTFATGNPVTTGAQRFFVKAVSLTARRAAAIVVAPILGRAAEKARGEIVRKVTGDVIVDIPVAMSNAVLVTIGDVIEANGKSRAEIELLLSEAAAHAVADVVRSGVRPVAGMVARDVLTGSVVTAAVKAAVREAIEAIKSTTHAASGAPGRFRQWLTRRNDD</sequence>
<name>A0A839RJW0_9ACTN</name>
<accession>A0A839RJW0</accession>
<proteinExistence type="predicted"/>
<evidence type="ECO:0000313" key="3">
    <source>
        <dbReference type="Proteomes" id="UP000567922"/>
    </source>
</evidence>
<keyword evidence="3" id="KW-1185">Reference proteome</keyword>
<evidence type="ECO:0000256" key="1">
    <source>
        <dbReference type="SAM" id="MobiDB-lite"/>
    </source>
</evidence>
<dbReference type="RefSeq" id="WP_064441627.1">
    <property type="nucleotide sequence ID" value="NZ_BDDI01000015.1"/>
</dbReference>
<comment type="caution">
    <text evidence="2">The sequence shown here is derived from an EMBL/GenBank/DDBJ whole genome shotgun (WGS) entry which is preliminary data.</text>
</comment>
<protein>
    <submittedName>
        <fullName evidence="2">Uncharacterized protein</fullName>
    </submittedName>
</protein>